<evidence type="ECO:0000313" key="2">
    <source>
        <dbReference type="Proteomes" id="UP000185812"/>
    </source>
</evidence>
<accession>A0A1M6XAF9</accession>
<dbReference type="STRING" id="633813.SAMN04488087_2565"/>
<dbReference type="AlphaFoldDB" id="A0A1M6XAF9"/>
<dbReference type="EMBL" id="FRAU01000010">
    <property type="protein sequence ID" value="SHL02869.1"/>
    <property type="molecule type" value="Genomic_DNA"/>
</dbReference>
<dbReference type="Proteomes" id="UP000185812">
    <property type="component" value="Unassembled WGS sequence"/>
</dbReference>
<organism evidence="1 2">
    <name type="scientific">Rhodothermus profundi</name>
    <dbReference type="NCBI Taxonomy" id="633813"/>
    <lineage>
        <taxon>Bacteria</taxon>
        <taxon>Pseudomonadati</taxon>
        <taxon>Rhodothermota</taxon>
        <taxon>Rhodothermia</taxon>
        <taxon>Rhodothermales</taxon>
        <taxon>Rhodothermaceae</taxon>
        <taxon>Rhodothermus</taxon>
    </lineage>
</organism>
<proteinExistence type="predicted"/>
<sequence length="99" mass="9752">MERILSKLYTTGLLLLIQAATVHALWARPEREGEDGGGGSGASSCRAASGIGAVLGTLALGALATPVGTAAWLGWTAASLIFGIPATGISIGTAIGCTN</sequence>
<evidence type="ECO:0000313" key="1">
    <source>
        <dbReference type="EMBL" id="SHL02869.1"/>
    </source>
</evidence>
<gene>
    <name evidence="1" type="ORF">SAMN04488087_2565</name>
</gene>
<dbReference type="RefSeq" id="WP_143149617.1">
    <property type="nucleotide sequence ID" value="NZ_FRAU01000010.1"/>
</dbReference>
<name>A0A1M6XAF9_9BACT</name>
<reference evidence="2" key="1">
    <citation type="submission" date="2016-11" db="EMBL/GenBank/DDBJ databases">
        <authorList>
            <person name="Varghese N."/>
            <person name="Submissions S."/>
        </authorList>
    </citation>
    <scope>NUCLEOTIDE SEQUENCE [LARGE SCALE GENOMIC DNA]</scope>
    <source>
        <strain evidence="2">DSM 22212</strain>
    </source>
</reference>
<protein>
    <submittedName>
        <fullName evidence="1">Uncharacterized protein</fullName>
    </submittedName>
</protein>
<keyword evidence="2" id="KW-1185">Reference proteome</keyword>